<evidence type="ECO:0000313" key="2">
    <source>
        <dbReference type="EMBL" id="KAG0456643.1"/>
    </source>
</evidence>
<evidence type="ECO:0000256" key="1">
    <source>
        <dbReference type="SAM" id="MobiDB-lite"/>
    </source>
</evidence>
<name>A0A835PPQ2_VANPL</name>
<dbReference type="Proteomes" id="UP000639772">
    <property type="component" value="Chromosome 13"/>
</dbReference>
<comment type="caution">
    <text evidence="2">The sequence shown here is derived from an EMBL/GenBank/DDBJ whole genome shotgun (WGS) entry which is preliminary data.</text>
</comment>
<evidence type="ECO:0000313" key="3">
    <source>
        <dbReference type="Proteomes" id="UP000639772"/>
    </source>
</evidence>
<gene>
    <name evidence="2" type="ORF">HPP92_024431</name>
</gene>
<sequence>MVDKTTRDPTNDGNRKLEIDSKLGGRGEHKESWNGVQTFCLLWYTLQPLRSDLKSTLWLLRLGARVLFDELTAKEALLSSFHFPPPRNLPNLKLEINGTFAAARANHRERRGYFFPRGQLKD</sequence>
<reference evidence="2 3" key="1">
    <citation type="journal article" date="2020" name="Nat. Food">
        <title>A phased Vanilla planifolia genome enables genetic improvement of flavour and production.</title>
        <authorList>
            <person name="Hasing T."/>
            <person name="Tang H."/>
            <person name="Brym M."/>
            <person name="Khazi F."/>
            <person name="Huang T."/>
            <person name="Chambers A.H."/>
        </authorList>
    </citation>
    <scope>NUCLEOTIDE SEQUENCE [LARGE SCALE GENOMIC DNA]</scope>
    <source>
        <tissue evidence="2">Leaf</tissue>
    </source>
</reference>
<dbReference type="AlphaFoldDB" id="A0A835PPQ2"/>
<feature type="region of interest" description="Disordered" evidence="1">
    <location>
        <begin position="1"/>
        <end position="29"/>
    </location>
</feature>
<dbReference type="EMBL" id="JADCNM010000013">
    <property type="protein sequence ID" value="KAG0456643.1"/>
    <property type="molecule type" value="Genomic_DNA"/>
</dbReference>
<organism evidence="2 3">
    <name type="scientific">Vanilla planifolia</name>
    <name type="common">Vanilla</name>
    <dbReference type="NCBI Taxonomy" id="51239"/>
    <lineage>
        <taxon>Eukaryota</taxon>
        <taxon>Viridiplantae</taxon>
        <taxon>Streptophyta</taxon>
        <taxon>Embryophyta</taxon>
        <taxon>Tracheophyta</taxon>
        <taxon>Spermatophyta</taxon>
        <taxon>Magnoliopsida</taxon>
        <taxon>Liliopsida</taxon>
        <taxon>Asparagales</taxon>
        <taxon>Orchidaceae</taxon>
        <taxon>Vanilloideae</taxon>
        <taxon>Vanilleae</taxon>
        <taxon>Vanilla</taxon>
    </lineage>
</organism>
<accession>A0A835PPQ2</accession>
<protein>
    <submittedName>
        <fullName evidence="2">Uncharacterized protein</fullName>
    </submittedName>
</protein>
<proteinExistence type="predicted"/>